<dbReference type="Proteomes" id="UP000288623">
    <property type="component" value="Unassembled WGS sequence"/>
</dbReference>
<evidence type="ECO:0000313" key="3">
    <source>
        <dbReference type="Proteomes" id="UP000288623"/>
    </source>
</evidence>
<proteinExistence type="predicted"/>
<feature type="domain" description="YdhG-like" evidence="1">
    <location>
        <begin position="4"/>
        <end position="120"/>
    </location>
</feature>
<dbReference type="Pfam" id="PF08818">
    <property type="entry name" value="DUF1801"/>
    <property type="match status" value="1"/>
</dbReference>
<comment type="caution">
    <text evidence="2">The sequence shown here is derived from an EMBL/GenBank/DDBJ whole genome shotgun (WGS) entry which is preliminary data.</text>
</comment>
<name>A0A433RQL5_9BACL</name>
<organism evidence="2 3">
    <name type="scientific">Candidatus Kurthia intestinigallinarum</name>
    <dbReference type="NCBI Taxonomy" id="1562256"/>
    <lineage>
        <taxon>Bacteria</taxon>
        <taxon>Bacillati</taxon>
        <taxon>Bacillota</taxon>
        <taxon>Bacilli</taxon>
        <taxon>Bacillales</taxon>
        <taxon>Caryophanaceae</taxon>
        <taxon>Kurthia</taxon>
    </lineage>
</organism>
<accession>A0A433RQL5</accession>
<dbReference type="InterPro" id="IPR014922">
    <property type="entry name" value="YdhG-like"/>
</dbReference>
<keyword evidence="3" id="KW-1185">Reference proteome</keyword>
<dbReference type="EMBL" id="JTFC01000041">
    <property type="protein sequence ID" value="RUS53087.1"/>
    <property type="molecule type" value="Genomic_DNA"/>
</dbReference>
<dbReference type="OrthoDB" id="9813231at2"/>
<dbReference type="RefSeq" id="WP_126991633.1">
    <property type="nucleotide sequence ID" value="NZ_JTFC01000041.1"/>
</dbReference>
<gene>
    <name evidence="2" type="ORF">QI30_16155</name>
</gene>
<sequence length="133" mass="15380">MKDQQQAYEQLIAVIDKSIPVGFEKCEEHGGTHYVVPLRDYPKGYHVTPGTPLPFLSVIPQKHHIGVYHMGIYANPELLQWFTTRYKEEVTTKLQMGKSCIRLTNATHIPYELLGELVEKMTPDAWIKVYEQH</sequence>
<protein>
    <recommendedName>
        <fullName evidence="1">YdhG-like domain-containing protein</fullName>
    </recommendedName>
</protein>
<evidence type="ECO:0000259" key="1">
    <source>
        <dbReference type="Pfam" id="PF08818"/>
    </source>
</evidence>
<reference evidence="2 3" key="1">
    <citation type="submission" date="2014-11" db="EMBL/GenBank/DDBJ databases">
        <title>Genome sequence and analysis of novel Kurthia sp.</title>
        <authorList>
            <person name="Lawson J.N."/>
            <person name="Gonzalez J.E."/>
            <person name="Rinauldi L."/>
            <person name="Xuan Z."/>
            <person name="Firman A."/>
            <person name="Shaddox L."/>
            <person name="Trudeau A."/>
            <person name="Shah S."/>
            <person name="Reiman D."/>
        </authorList>
    </citation>
    <scope>NUCLEOTIDE SEQUENCE [LARGE SCALE GENOMIC DNA]</scope>
    <source>
        <strain evidence="2 3">3B1D</strain>
    </source>
</reference>
<evidence type="ECO:0000313" key="2">
    <source>
        <dbReference type="EMBL" id="RUS53087.1"/>
    </source>
</evidence>
<dbReference type="AlphaFoldDB" id="A0A433RQL5"/>